<dbReference type="RefSeq" id="WP_179841654.1">
    <property type="nucleotide sequence ID" value="NZ_JACCBA010000001.1"/>
</dbReference>
<organism evidence="1 2">
    <name type="scientific">Actinomadura luteofluorescens</name>
    <dbReference type="NCBI Taxonomy" id="46163"/>
    <lineage>
        <taxon>Bacteria</taxon>
        <taxon>Bacillati</taxon>
        <taxon>Actinomycetota</taxon>
        <taxon>Actinomycetes</taxon>
        <taxon>Streptosporangiales</taxon>
        <taxon>Thermomonosporaceae</taxon>
        <taxon>Actinomadura</taxon>
    </lineage>
</organism>
<dbReference type="EMBL" id="JACCBA010000001">
    <property type="protein sequence ID" value="NYD47154.1"/>
    <property type="molecule type" value="Genomic_DNA"/>
</dbReference>
<evidence type="ECO:0000313" key="1">
    <source>
        <dbReference type="EMBL" id="NYD47154.1"/>
    </source>
</evidence>
<name>A0A7Y9JHB4_9ACTN</name>
<protein>
    <submittedName>
        <fullName evidence="1">Uncharacterized protein</fullName>
    </submittedName>
</protein>
<accession>A0A7Y9JHB4</accession>
<comment type="caution">
    <text evidence="1">The sequence shown here is derived from an EMBL/GenBank/DDBJ whole genome shotgun (WGS) entry which is preliminary data.</text>
</comment>
<dbReference type="AlphaFoldDB" id="A0A7Y9JHB4"/>
<sequence length="67" mass="6941">MQHRVSSSGQVVIADQKIQAGIGLAGATVTVTIEGTDGTFRISLADQIISEVAQTTTKPIARFRGAA</sequence>
<proteinExistence type="predicted"/>
<evidence type="ECO:0000313" key="2">
    <source>
        <dbReference type="Proteomes" id="UP000529783"/>
    </source>
</evidence>
<dbReference type="Proteomes" id="UP000529783">
    <property type="component" value="Unassembled WGS sequence"/>
</dbReference>
<gene>
    <name evidence="1" type="ORF">BJY14_003137</name>
</gene>
<reference evidence="1 2" key="1">
    <citation type="submission" date="2020-07" db="EMBL/GenBank/DDBJ databases">
        <title>Sequencing the genomes of 1000 actinobacteria strains.</title>
        <authorList>
            <person name="Klenk H.-P."/>
        </authorList>
    </citation>
    <scope>NUCLEOTIDE SEQUENCE [LARGE SCALE GENOMIC DNA]</scope>
    <source>
        <strain evidence="1 2">DSM 40398</strain>
    </source>
</reference>
<keyword evidence="2" id="KW-1185">Reference proteome</keyword>